<dbReference type="PROSITE" id="PS01152">
    <property type="entry name" value="HESB"/>
    <property type="match status" value="1"/>
</dbReference>
<evidence type="ECO:0000313" key="4">
    <source>
        <dbReference type="Proteomes" id="UP001149090"/>
    </source>
</evidence>
<proteinExistence type="inferred from homology"/>
<sequence length="132" mass="14788">MSLQKIFSTSSNKIFQKFFSTSSNKTLLTVSKSAAEQIRKLILDKKNVKGIRIIVEQRGCKGNTYALDYAKEKNPTDEIQESNGIKVFVDINSLMSVIGSTIDFIETPLRTEFVIQNPNIKEKCGCGESFNV</sequence>
<dbReference type="OMA" id="LYIYGMQ"/>
<keyword evidence="4" id="KW-1185">Reference proteome</keyword>
<gene>
    <name evidence="3" type="ORF">M0811_12025</name>
</gene>
<comment type="similarity">
    <text evidence="1">Belongs to the HesB/IscA family.</text>
</comment>
<reference evidence="3" key="1">
    <citation type="submission" date="2022-10" db="EMBL/GenBank/DDBJ databases">
        <title>Novel sulphate-reducing endosymbionts in the free-living metamonad Anaeramoeba.</title>
        <authorList>
            <person name="Jerlstrom-Hultqvist J."/>
            <person name="Cepicka I."/>
            <person name="Gallot-Lavallee L."/>
            <person name="Salas-Leiva D."/>
            <person name="Curtis B.A."/>
            <person name="Zahonova K."/>
            <person name="Pipaliya S."/>
            <person name="Dacks J."/>
            <person name="Roger A.J."/>
        </authorList>
    </citation>
    <scope>NUCLEOTIDE SEQUENCE</scope>
    <source>
        <strain evidence="3">BMAN</strain>
    </source>
</reference>
<protein>
    <submittedName>
        <fullName evidence="3">Iron-sulfur cluster assembly</fullName>
    </submittedName>
</protein>
<evidence type="ECO:0000259" key="2">
    <source>
        <dbReference type="Pfam" id="PF01521"/>
    </source>
</evidence>
<dbReference type="PANTHER" id="PTHR10072:SF41">
    <property type="entry name" value="IRON-SULFUR CLUSTER ASSEMBLY 1 HOMOLOG, MITOCHONDRIAL"/>
    <property type="match status" value="1"/>
</dbReference>
<dbReference type="InterPro" id="IPR016092">
    <property type="entry name" value="ATAP"/>
</dbReference>
<comment type="caution">
    <text evidence="3">The sequence shown here is derived from an EMBL/GenBank/DDBJ whole genome shotgun (WGS) entry which is preliminary data.</text>
</comment>
<dbReference type="InterPro" id="IPR017870">
    <property type="entry name" value="FeS_cluster_insertion_CS"/>
</dbReference>
<dbReference type="SUPFAM" id="SSF89360">
    <property type="entry name" value="HesB-like domain"/>
    <property type="match status" value="1"/>
</dbReference>
<dbReference type="AlphaFoldDB" id="A0A9Q0LA75"/>
<dbReference type="GO" id="GO:0051537">
    <property type="term" value="F:2 iron, 2 sulfur cluster binding"/>
    <property type="evidence" value="ECO:0007669"/>
    <property type="project" value="TreeGrafter"/>
</dbReference>
<evidence type="ECO:0000313" key="3">
    <source>
        <dbReference type="EMBL" id="KAJ5068988.1"/>
    </source>
</evidence>
<dbReference type="GO" id="GO:0005739">
    <property type="term" value="C:mitochondrion"/>
    <property type="evidence" value="ECO:0007669"/>
    <property type="project" value="TreeGrafter"/>
</dbReference>
<evidence type="ECO:0000256" key="1">
    <source>
        <dbReference type="ARBA" id="ARBA00006718"/>
    </source>
</evidence>
<dbReference type="Proteomes" id="UP001149090">
    <property type="component" value="Unassembled WGS sequence"/>
</dbReference>
<dbReference type="NCBIfam" id="TIGR00049">
    <property type="entry name" value="iron-sulfur cluster assembly accessory protein"/>
    <property type="match status" value="1"/>
</dbReference>
<dbReference type="Pfam" id="PF01521">
    <property type="entry name" value="Fe-S_biosyn"/>
    <property type="match status" value="1"/>
</dbReference>
<organism evidence="3 4">
    <name type="scientific">Anaeramoeba ignava</name>
    <name type="common">Anaerobic marine amoeba</name>
    <dbReference type="NCBI Taxonomy" id="1746090"/>
    <lineage>
        <taxon>Eukaryota</taxon>
        <taxon>Metamonada</taxon>
        <taxon>Anaeramoebidae</taxon>
        <taxon>Anaeramoeba</taxon>
    </lineage>
</organism>
<dbReference type="Gene3D" id="2.60.300.12">
    <property type="entry name" value="HesB-like domain"/>
    <property type="match status" value="1"/>
</dbReference>
<dbReference type="InterPro" id="IPR000361">
    <property type="entry name" value="ATAP_core_dom"/>
</dbReference>
<accession>A0A9Q0LA75</accession>
<feature type="domain" description="Core" evidence="2">
    <location>
        <begin position="28"/>
        <end position="128"/>
    </location>
</feature>
<dbReference type="OrthoDB" id="333486at2759"/>
<dbReference type="InterPro" id="IPR035903">
    <property type="entry name" value="HesB-like_dom_sf"/>
</dbReference>
<dbReference type="InterPro" id="IPR050322">
    <property type="entry name" value="Fe-S_cluster_asmbl/transfer"/>
</dbReference>
<name>A0A9Q0LA75_ANAIG</name>
<dbReference type="GO" id="GO:0016226">
    <property type="term" value="P:iron-sulfur cluster assembly"/>
    <property type="evidence" value="ECO:0007669"/>
    <property type="project" value="InterPro"/>
</dbReference>
<dbReference type="EMBL" id="JAPDFW010000110">
    <property type="protein sequence ID" value="KAJ5068988.1"/>
    <property type="molecule type" value="Genomic_DNA"/>
</dbReference>
<dbReference type="PANTHER" id="PTHR10072">
    <property type="entry name" value="IRON-SULFUR CLUSTER ASSEMBLY PROTEIN"/>
    <property type="match status" value="1"/>
</dbReference>